<dbReference type="InterPro" id="IPR004140">
    <property type="entry name" value="Exo70"/>
</dbReference>
<feature type="compositionally biased region" description="Polar residues" evidence="1">
    <location>
        <begin position="129"/>
        <end position="140"/>
    </location>
</feature>
<dbReference type="EMBL" id="JAAIUW010000010">
    <property type="protein sequence ID" value="KAF7812126.1"/>
    <property type="molecule type" value="Genomic_DNA"/>
</dbReference>
<dbReference type="AlphaFoldDB" id="A0A834SYL5"/>
<protein>
    <submittedName>
        <fullName evidence="2">Exocyst complex component EXO70A1-like</fullName>
    </submittedName>
</protein>
<evidence type="ECO:0000313" key="2">
    <source>
        <dbReference type="EMBL" id="KAF7812126.1"/>
    </source>
</evidence>
<evidence type="ECO:0000256" key="1">
    <source>
        <dbReference type="SAM" id="MobiDB-lite"/>
    </source>
</evidence>
<reference evidence="2" key="1">
    <citation type="submission" date="2020-09" db="EMBL/GenBank/DDBJ databases">
        <title>Genome-Enabled Discovery of Anthraquinone Biosynthesis in Senna tora.</title>
        <authorList>
            <person name="Kang S.-H."/>
            <person name="Pandey R.P."/>
            <person name="Lee C.-M."/>
            <person name="Sim J.-S."/>
            <person name="Jeong J.-T."/>
            <person name="Choi B.-S."/>
            <person name="Jung M."/>
            <person name="Ginzburg D."/>
            <person name="Zhao K."/>
            <person name="Won S.Y."/>
            <person name="Oh T.-J."/>
            <person name="Yu Y."/>
            <person name="Kim N.-H."/>
            <person name="Lee O.R."/>
            <person name="Lee T.-H."/>
            <person name="Bashyal P."/>
            <person name="Kim T.-S."/>
            <person name="Lee W.-H."/>
            <person name="Kawkins C."/>
            <person name="Kim C.-K."/>
            <person name="Kim J.S."/>
            <person name="Ahn B.O."/>
            <person name="Rhee S.Y."/>
            <person name="Sohng J.K."/>
        </authorList>
    </citation>
    <scope>NUCLEOTIDE SEQUENCE</scope>
    <source>
        <tissue evidence="2">Leaf</tissue>
    </source>
</reference>
<dbReference type="GO" id="GO:0006887">
    <property type="term" value="P:exocytosis"/>
    <property type="evidence" value="ECO:0007669"/>
    <property type="project" value="InterPro"/>
</dbReference>
<feature type="region of interest" description="Disordered" evidence="1">
    <location>
        <begin position="48"/>
        <end position="89"/>
    </location>
</feature>
<dbReference type="Gene3D" id="1.20.1280.170">
    <property type="entry name" value="Exocyst complex component Exo70"/>
    <property type="match status" value="1"/>
</dbReference>
<sequence>MVVINKGFKSGDSVVNQANNLIAKAISKLEDEFKQLLSSYSQPVEPERLFDFLPNSKRPSSGSPSPEGDSIGKKPSSNHHSESQNSNIDAVVYTPPALVPLRILPLLHDLTKQMVQAGHQEQLAKIYRTNPSRPLATSTPRKYLRTPTCEDNG</sequence>
<dbReference type="GO" id="GO:0000145">
    <property type="term" value="C:exocyst"/>
    <property type="evidence" value="ECO:0007669"/>
    <property type="project" value="InterPro"/>
</dbReference>
<accession>A0A834SYL5</accession>
<keyword evidence="3" id="KW-1185">Reference proteome</keyword>
<dbReference type="PANTHER" id="PTHR12542">
    <property type="entry name" value="EXOCYST COMPLEX PROTEIN EXO70"/>
    <property type="match status" value="1"/>
</dbReference>
<dbReference type="Proteomes" id="UP000634136">
    <property type="component" value="Unassembled WGS sequence"/>
</dbReference>
<gene>
    <name evidence="2" type="ORF">G2W53_033102</name>
</gene>
<dbReference type="PANTHER" id="PTHR12542:SF41">
    <property type="entry name" value="EXOCYST COMPLEX COMPONENT 7"/>
    <property type="match status" value="1"/>
</dbReference>
<name>A0A834SYL5_9FABA</name>
<dbReference type="OrthoDB" id="1922221at2759"/>
<organism evidence="2 3">
    <name type="scientific">Senna tora</name>
    <dbReference type="NCBI Taxonomy" id="362788"/>
    <lineage>
        <taxon>Eukaryota</taxon>
        <taxon>Viridiplantae</taxon>
        <taxon>Streptophyta</taxon>
        <taxon>Embryophyta</taxon>
        <taxon>Tracheophyta</taxon>
        <taxon>Spermatophyta</taxon>
        <taxon>Magnoliopsida</taxon>
        <taxon>eudicotyledons</taxon>
        <taxon>Gunneridae</taxon>
        <taxon>Pentapetalae</taxon>
        <taxon>rosids</taxon>
        <taxon>fabids</taxon>
        <taxon>Fabales</taxon>
        <taxon>Fabaceae</taxon>
        <taxon>Caesalpinioideae</taxon>
        <taxon>Cassia clade</taxon>
        <taxon>Senna</taxon>
    </lineage>
</organism>
<dbReference type="InterPro" id="IPR016159">
    <property type="entry name" value="Cullin_repeat-like_dom_sf"/>
</dbReference>
<dbReference type="Pfam" id="PF20669">
    <property type="entry name" value="Exo70_N"/>
    <property type="match status" value="1"/>
</dbReference>
<feature type="compositionally biased region" description="Low complexity" evidence="1">
    <location>
        <begin position="54"/>
        <end position="69"/>
    </location>
</feature>
<comment type="caution">
    <text evidence="2">The sequence shown here is derived from an EMBL/GenBank/DDBJ whole genome shotgun (WGS) entry which is preliminary data.</text>
</comment>
<proteinExistence type="predicted"/>
<feature type="region of interest" description="Disordered" evidence="1">
    <location>
        <begin position="126"/>
        <end position="153"/>
    </location>
</feature>
<evidence type="ECO:0000313" key="3">
    <source>
        <dbReference type="Proteomes" id="UP000634136"/>
    </source>
</evidence>
<dbReference type="SUPFAM" id="SSF74788">
    <property type="entry name" value="Cullin repeat-like"/>
    <property type="match status" value="1"/>
</dbReference>